<name>A0A9N8E5V0_9STRA</name>
<evidence type="ECO:0000313" key="3">
    <source>
        <dbReference type="Proteomes" id="UP001153069"/>
    </source>
</evidence>
<gene>
    <name evidence="2" type="ORF">SEMRO_685_G186850.1</name>
</gene>
<feature type="compositionally biased region" description="Low complexity" evidence="1">
    <location>
        <begin position="255"/>
        <end position="280"/>
    </location>
</feature>
<dbReference type="EMBL" id="CAICTM010000684">
    <property type="protein sequence ID" value="CAB9514938.1"/>
    <property type="molecule type" value="Genomic_DNA"/>
</dbReference>
<dbReference type="Proteomes" id="UP001153069">
    <property type="component" value="Unassembled WGS sequence"/>
</dbReference>
<feature type="compositionally biased region" description="Acidic residues" evidence="1">
    <location>
        <begin position="329"/>
        <end position="342"/>
    </location>
</feature>
<dbReference type="AlphaFoldDB" id="A0A9N8E5V0"/>
<protein>
    <submittedName>
        <fullName evidence="2">Uncharacterized protein</fullName>
    </submittedName>
</protein>
<feature type="compositionally biased region" description="Acidic residues" evidence="1">
    <location>
        <begin position="311"/>
        <end position="321"/>
    </location>
</feature>
<evidence type="ECO:0000313" key="2">
    <source>
        <dbReference type="EMBL" id="CAB9514938.1"/>
    </source>
</evidence>
<evidence type="ECO:0000256" key="1">
    <source>
        <dbReference type="SAM" id="MobiDB-lite"/>
    </source>
</evidence>
<feature type="compositionally biased region" description="Basic and acidic residues" evidence="1">
    <location>
        <begin position="219"/>
        <end position="230"/>
    </location>
</feature>
<feature type="compositionally biased region" description="Gly residues" evidence="1">
    <location>
        <begin position="406"/>
        <end position="419"/>
    </location>
</feature>
<reference evidence="2" key="1">
    <citation type="submission" date="2020-06" db="EMBL/GenBank/DDBJ databases">
        <authorList>
            <consortium name="Plant Systems Biology data submission"/>
        </authorList>
    </citation>
    <scope>NUCLEOTIDE SEQUENCE</scope>
    <source>
        <strain evidence="2">D6</strain>
    </source>
</reference>
<feature type="compositionally biased region" description="Basic and acidic residues" evidence="1">
    <location>
        <begin position="343"/>
        <end position="363"/>
    </location>
</feature>
<sequence length="430" mass="46999">MEGKKPVAAVRPLVNPTTKDDGAVEHTTYEEYQIELEFCKVVIEKLKDQGLDLFAIAKNKLLKVNAGRLRHGMKKLRDWVSGYDMTGIWYIKYKNEKGRSPFPKKNHNIDMDLHDRLVKMKLILPDAFVEHQATTMFCDAFGINEEHYMHGYHRFLDELNLCSEDMEEEFGSDEDPNPITATLARITDIPSSPEEESVSKIPFRRVSLFGLPMGMSDDCRVQDVPVDKPVSEPVDDPVDDPVEDSKDSVLEESEGTSGTSSPSSSSGGTSSPGSATSDTSPDQESNGEEEDSEASNCEDGEDVLIVHEIDEANDEDVEDEPLVPNGQSTDDDADDGELEDHDGESPKKKQKTDIDSAADHSEAADDDTINGDEEEGNEEDNDGEGDTESLGRLTRSDTDSDDDNDGGGNGAGAVVGSYGGVLLSTGSWSY</sequence>
<feature type="compositionally biased region" description="Acidic residues" evidence="1">
    <location>
        <begin position="285"/>
        <end position="302"/>
    </location>
</feature>
<accession>A0A9N8E5V0</accession>
<proteinExistence type="predicted"/>
<feature type="compositionally biased region" description="Low complexity" evidence="1">
    <location>
        <begin position="420"/>
        <end position="430"/>
    </location>
</feature>
<feature type="compositionally biased region" description="Acidic residues" evidence="1">
    <location>
        <begin position="364"/>
        <end position="387"/>
    </location>
</feature>
<feature type="region of interest" description="Disordered" evidence="1">
    <location>
        <begin position="219"/>
        <end position="430"/>
    </location>
</feature>
<keyword evidence="3" id="KW-1185">Reference proteome</keyword>
<comment type="caution">
    <text evidence="2">The sequence shown here is derived from an EMBL/GenBank/DDBJ whole genome shotgun (WGS) entry which is preliminary data.</text>
</comment>
<feature type="compositionally biased region" description="Acidic residues" evidence="1">
    <location>
        <begin position="233"/>
        <end position="242"/>
    </location>
</feature>
<organism evidence="2 3">
    <name type="scientific">Seminavis robusta</name>
    <dbReference type="NCBI Taxonomy" id="568900"/>
    <lineage>
        <taxon>Eukaryota</taxon>
        <taxon>Sar</taxon>
        <taxon>Stramenopiles</taxon>
        <taxon>Ochrophyta</taxon>
        <taxon>Bacillariophyta</taxon>
        <taxon>Bacillariophyceae</taxon>
        <taxon>Bacillariophycidae</taxon>
        <taxon>Naviculales</taxon>
        <taxon>Naviculaceae</taxon>
        <taxon>Seminavis</taxon>
    </lineage>
</organism>